<evidence type="ECO:0000259" key="6">
    <source>
        <dbReference type="PROSITE" id="PS50966"/>
    </source>
</evidence>
<proteinExistence type="predicted"/>
<gene>
    <name evidence="7" type="ORF">PVAP13_1KG522825</name>
</gene>
<dbReference type="PANTHER" id="PTHR47718">
    <property type="entry name" value="OS01G0519700 PROTEIN"/>
    <property type="match status" value="1"/>
</dbReference>
<protein>
    <recommendedName>
        <fullName evidence="6">SWIM-type domain-containing protein</fullName>
    </recommendedName>
</protein>
<dbReference type="Pfam" id="PF04434">
    <property type="entry name" value="SWIM"/>
    <property type="match status" value="1"/>
</dbReference>
<feature type="domain" description="SWIM-type" evidence="6">
    <location>
        <begin position="11"/>
        <end position="47"/>
    </location>
</feature>
<comment type="caution">
    <text evidence="7">The sequence shown here is derived from an EMBL/GenBank/DDBJ whole genome shotgun (WGS) entry which is preliminary data.</text>
</comment>
<keyword evidence="3" id="KW-0862">Zinc</keyword>
<name>A0A8T0XY55_PANVG</name>
<dbReference type="EMBL" id="CM029037">
    <property type="protein sequence ID" value="KAG2662063.1"/>
    <property type="molecule type" value="Genomic_DNA"/>
</dbReference>
<feature type="compositionally biased region" description="Basic and acidic residues" evidence="5">
    <location>
        <begin position="174"/>
        <end position="189"/>
    </location>
</feature>
<dbReference type="PANTHER" id="PTHR47718:SF13">
    <property type="entry name" value="OS09G0290500 PROTEIN"/>
    <property type="match status" value="1"/>
</dbReference>
<organism evidence="7 8">
    <name type="scientific">Panicum virgatum</name>
    <name type="common">Blackwell switchgrass</name>
    <dbReference type="NCBI Taxonomy" id="38727"/>
    <lineage>
        <taxon>Eukaryota</taxon>
        <taxon>Viridiplantae</taxon>
        <taxon>Streptophyta</taxon>
        <taxon>Embryophyta</taxon>
        <taxon>Tracheophyta</taxon>
        <taxon>Spermatophyta</taxon>
        <taxon>Magnoliopsida</taxon>
        <taxon>Liliopsida</taxon>
        <taxon>Poales</taxon>
        <taxon>Poaceae</taxon>
        <taxon>PACMAD clade</taxon>
        <taxon>Panicoideae</taxon>
        <taxon>Panicodae</taxon>
        <taxon>Paniceae</taxon>
        <taxon>Panicinae</taxon>
        <taxon>Panicum</taxon>
        <taxon>Panicum sect. Hiantes</taxon>
    </lineage>
</organism>
<keyword evidence="2 4" id="KW-0863">Zinc-finger</keyword>
<reference evidence="7" key="1">
    <citation type="submission" date="2020-05" db="EMBL/GenBank/DDBJ databases">
        <title>WGS assembly of Panicum virgatum.</title>
        <authorList>
            <person name="Lovell J.T."/>
            <person name="Jenkins J."/>
            <person name="Shu S."/>
            <person name="Juenger T.E."/>
            <person name="Schmutz J."/>
        </authorList>
    </citation>
    <scope>NUCLEOTIDE SEQUENCE</scope>
    <source>
        <strain evidence="7">AP13</strain>
    </source>
</reference>
<dbReference type="PROSITE" id="PS50966">
    <property type="entry name" value="ZF_SWIM"/>
    <property type="match status" value="1"/>
</dbReference>
<evidence type="ECO:0000313" key="7">
    <source>
        <dbReference type="EMBL" id="KAG2662063.1"/>
    </source>
</evidence>
<dbReference type="InterPro" id="IPR006564">
    <property type="entry name" value="Znf_PMZ"/>
</dbReference>
<keyword evidence="8" id="KW-1185">Reference proteome</keyword>
<evidence type="ECO:0000256" key="3">
    <source>
        <dbReference type="ARBA" id="ARBA00022833"/>
    </source>
</evidence>
<evidence type="ECO:0000256" key="4">
    <source>
        <dbReference type="PROSITE-ProRule" id="PRU00325"/>
    </source>
</evidence>
<dbReference type="GO" id="GO:0008270">
    <property type="term" value="F:zinc ion binding"/>
    <property type="evidence" value="ECO:0007669"/>
    <property type="project" value="UniProtKB-KW"/>
</dbReference>
<evidence type="ECO:0000313" key="8">
    <source>
        <dbReference type="Proteomes" id="UP000823388"/>
    </source>
</evidence>
<evidence type="ECO:0000256" key="1">
    <source>
        <dbReference type="ARBA" id="ARBA00022723"/>
    </source>
</evidence>
<sequence length="219" mass="25072">MRVVDNSKKVRLVQLNRSTMFASCSCMLFGTHGIPCRHIIHALRSAKIDELPTMYVLKRFRKDCKREFVLSPEGILLEERANSPVNPVLQKLISETSNRIESLFVQAKNSPDAMQILRDGVFALGDRITDMIPAKELSRIEEFEDFLGCPVPMQVEIHPPTDIRSKGRIKRIKGHADKGRQQNKNEQKKKNVLQPRRCSTCKKVGLHDRRTCPEKANNQ</sequence>
<feature type="region of interest" description="Disordered" evidence="5">
    <location>
        <begin position="173"/>
        <end position="194"/>
    </location>
</feature>
<dbReference type="InterPro" id="IPR007527">
    <property type="entry name" value="Znf_SWIM"/>
</dbReference>
<keyword evidence="1" id="KW-0479">Metal-binding</keyword>
<evidence type="ECO:0000256" key="2">
    <source>
        <dbReference type="ARBA" id="ARBA00022771"/>
    </source>
</evidence>
<dbReference type="Proteomes" id="UP000823388">
    <property type="component" value="Chromosome 1K"/>
</dbReference>
<accession>A0A8T0XY55</accession>
<dbReference type="AlphaFoldDB" id="A0A8T0XY55"/>
<evidence type="ECO:0000256" key="5">
    <source>
        <dbReference type="SAM" id="MobiDB-lite"/>
    </source>
</evidence>
<dbReference type="SMART" id="SM00575">
    <property type="entry name" value="ZnF_PMZ"/>
    <property type="match status" value="1"/>
</dbReference>